<name>A0A0D8XLD9_DICVI</name>
<sequence length="614" mass="69351">MSSSLILLSCRRTVDDRYLQVWSIRLTNFNFLLLSILQYFSFLLDMGSVFNISGICLPFLFGKANKLSKKINIRDDSIYGVVLDAPPRRVKPPEFNNKRIPVIYHPKDGCFNRTPYASLMATFLCFIGVILFAIMMTWGFNATIEQMRRSSELRDIPLLDKVDVFLLHVQVFLMVIAVFMSLFVLLFLIIGFSATGATREELYSRGSAKYGGKCVCATAIAWCLTLIICWLFIMSMCSVLCYAYFVHGNLCYNIKSFTDNDCTDFLVFIPLVRSYSDPNLRLCGADAQQFCVLSTTAISWYIVSWIASCLVILGLALFLAIMATNYTRVGNASRYVELRDLALEVSSDDLSPHSKTGTRVVDVKQTIEQLKSVTDNISSIIQVVGSVSSPATKYIGEILEQSAAALEELYTLSGSIIANTNAVRDNLKHINSILVQLDALWPNIERAVEFVAQKRLYYLVLTRAARRIRQEADSDVVLQNSYSTNTFLNTDTHTDSDSDMPEEISSKGVTDIKLNAKCDQSFSIFEQLQEKNGDSEREKLEKTSFMKRKRVRKVDRGEFRVKKKKAEFTILTLADGVQKSLEPTVNFRDELLKARTSGKREKVANAALMRAKWI</sequence>
<feature type="transmembrane region" description="Helical" evidence="1">
    <location>
        <begin position="298"/>
        <end position="321"/>
    </location>
</feature>
<keyword evidence="1" id="KW-1133">Transmembrane helix</keyword>
<dbReference type="PANTHER" id="PTHR11683:SF12">
    <property type="entry name" value="M6, ISOFORM F"/>
    <property type="match status" value="1"/>
</dbReference>
<dbReference type="Proteomes" id="UP000053766">
    <property type="component" value="Unassembled WGS sequence"/>
</dbReference>
<evidence type="ECO:0000313" key="3">
    <source>
        <dbReference type="Proteomes" id="UP000053766"/>
    </source>
</evidence>
<feature type="transmembrane region" description="Helical" evidence="1">
    <location>
        <begin position="36"/>
        <end position="61"/>
    </location>
</feature>
<protein>
    <submittedName>
        <fullName evidence="2">Myelin proteolipid protein</fullName>
    </submittedName>
</protein>
<dbReference type="OrthoDB" id="9993736at2759"/>
<dbReference type="STRING" id="29172.A0A0D8XLD9"/>
<dbReference type="InterPro" id="IPR001614">
    <property type="entry name" value="Myelin_PLP"/>
</dbReference>
<dbReference type="Pfam" id="PF01275">
    <property type="entry name" value="Myelin_PLP"/>
    <property type="match status" value="1"/>
</dbReference>
<dbReference type="GO" id="GO:0031175">
    <property type="term" value="P:neuron projection development"/>
    <property type="evidence" value="ECO:0007669"/>
    <property type="project" value="TreeGrafter"/>
</dbReference>
<reference evidence="3" key="2">
    <citation type="journal article" date="2016" name="Sci. Rep.">
        <title>Dictyocaulus viviparus genome, variome and transcriptome elucidate lungworm biology and support future intervention.</title>
        <authorList>
            <person name="McNulty S.N."/>
            <person name="Strube C."/>
            <person name="Rosa B.A."/>
            <person name="Martin J.C."/>
            <person name="Tyagi R."/>
            <person name="Choi Y.J."/>
            <person name="Wang Q."/>
            <person name="Hallsworth Pepin K."/>
            <person name="Zhang X."/>
            <person name="Ozersky P."/>
            <person name="Wilson R.K."/>
            <person name="Sternberg P.W."/>
            <person name="Gasser R.B."/>
            <person name="Mitreva M."/>
        </authorList>
    </citation>
    <scope>NUCLEOTIDE SEQUENCE [LARGE SCALE GENOMIC DNA]</scope>
    <source>
        <strain evidence="3">HannoverDv2000</strain>
    </source>
</reference>
<gene>
    <name evidence="2" type="ORF">DICVIV_09366</name>
</gene>
<feature type="transmembrane region" description="Helical" evidence="1">
    <location>
        <begin position="171"/>
        <end position="194"/>
    </location>
</feature>
<dbReference type="EMBL" id="KN716460">
    <property type="protein sequence ID" value="KJH44614.1"/>
    <property type="molecule type" value="Genomic_DNA"/>
</dbReference>
<organism evidence="2 3">
    <name type="scientific">Dictyocaulus viviparus</name>
    <name type="common">Bovine lungworm</name>
    <dbReference type="NCBI Taxonomy" id="29172"/>
    <lineage>
        <taxon>Eukaryota</taxon>
        <taxon>Metazoa</taxon>
        <taxon>Ecdysozoa</taxon>
        <taxon>Nematoda</taxon>
        <taxon>Chromadorea</taxon>
        <taxon>Rhabditida</taxon>
        <taxon>Rhabditina</taxon>
        <taxon>Rhabditomorpha</taxon>
        <taxon>Strongyloidea</taxon>
        <taxon>Metastrongylidae</taxon>
        <taxon>Dictyocaulus</taxon>
    </lineage>
</organism>
<keyword evidence="1" id="KW-0812">Transmembrane</keyword>
<keyword evidence="3" id="KW-1185">Reference proteome</keyword>
<accession>A0A0D8XLD9</accession>
<feature type="transmembrane region" description="Helical" evidence="1">
    <location>
        <begin position="116"/>
        <end position="140"/>
    </location>
</feature>
<proteinExistence type="predicted"/>
<evidence type="ECO:0000256" key="1">
    <source>
        <dbReference type="SAM" id="Phobius"/>
    </source>
</evidence>
<feature type="transmembrane region" description="Helical" evidence="1">
    <location>
        <begin position="215"/>
        <end position="245"/>
    </location>
</feature>
<evidence type="ECO:0000313" key="2">
    <source>
        <dbReference type="EMBL" id="KJH44614.1"/>
    </source>
</evidence>
<dbReference type="GO" id="GO:0005886">
    <property type="term" value="C:plasma membrane"/>
    <property type="evidence" value="ECO:0007669"/>
    <property type="project" value="TreeGrafter"/>
</dbReference>
<keyword evidence="1" id="KW-0472">Membrane</keyword>
<dbReference type="AlphaFoldDB" id="A0A0D8XLD9"/>
<reference evidence="2 3" key="1">
    <citation type="submission" date="2013-11" db="EMBL/GenBank/DDBJ databases">
        <title>Draft genome of the bovine lungworm Dictyocaulus viviparus.</title>
        <authorList>
            <person name="Mitreva M."/>
        </authorList>
    </citation>
    <scope>NUCLEOTIDE SEQUENCE [LARGE SCALE GENOMIC DNA]</scope>
    <source>
        <strain evidence="2 3">HannoverDv2000</strain>
    </source>
</reference>
<dbReference type="PANTHER" id="PTHR11683">
    <property type="entry name" value="MYELIN PROTEOLIPID"/>
    <property type="match status" value="1"/>
</dbReference>